<dbReference type="AlphaFoldDB" id="A0A5N5RKV6"/>
<organism evidence="3 4">
    <name type="scientific">Bifidobacterium jacchi</name>
    <dbReference type="NCBI Taxonomy" id="2490545"/>
    <lineage>
        <taxon>Bacteria</taxon>
        <taxon>Bacillati</taxon>
        <taxon>Actinomycetota</taxon>
        <taxon>Actinomycetes</taxon>
        <taxon>Bifidobacteriales</taxon>
        <taxon>Bifidobacteriaceae</taxon>
        <taxon>Bifidobacterium</taxon>
    </lineage>
</organism>
<keyword evidence="2" id="KW-0732">Signal</keyword>
<dbReference type="Proteomes" id="UP000326336">
    <property type="component" value="Unassembled WGS sequence"/>
</dbReference>
<evidence type="ECO:0000313" key="3">
    <source>
        <dbReference type="EMBL" id="KAB5607952.1"/>
    </source>
</evidence>
<proteinExistence type="predicted"/>
<dbReference type="OrthoDB" id="9996305at2"/>
<protein>
    <recommendedName>
        <fullName evidence="5">Lactococcin 972 family bacteriocin</fullName>
    </recommendedName>
</protein>
<gene>
    <name evidence="3" type="ORF">EHS19_03235</name>
</gene>
<keyword evidence="4" id="KW-1185">Reference proteome</keyword>
<evidence type="ECO:0008006" key="5">
    <source>
        <dbReference type="Google" id="ProtNLM"/>
    </source>
</evidence>
<evidence type="ECO:0000256" key="1">
    <source>
        <dbReference type="SAM" id="MobiDB-lite"/>
    </source>
</evidence>
<name>A0A5N5RKV6_9BIFI</name>
<accession>A0A5N5RKV6</accession>
<feature type="compositionally biased region" description="Basic and acidic residues" evidence="1">
    <location>
        <begin position="88"/>
        <end position="97"/>
    </location>
</feature>
<dbReference type="RefSeq" id="WP_151916356.1">
    <property type="nucleotide sequence ID" value="NZ_RQSP01000006.1"/>
</dbReference>
<feature type="signal peptide" evidence="2">
    <location>
        <begin position="1"/>
        <end position="30"/>
    </location>
</feature>
<evidence type="ECO:0000313" key="4">
    <source>
        <dbReference type="Proteomes" id="UP000326336"/>
    </source>
</evidence>
<comment type="caution">
    <text evidence="3">The sequence shown here is derived from an EMBL/GenBank/DDBJ whole genome shotgun (WGS) entry which is preliminary data.</text>
</comment>
<sequence length="108" mass="11699">MRYRTKIAAAGSSFAAALLAVGLAVSPALAWYHSGTWQGSSLQGSWRYNWTESHAEAAAPYAFVEVCAKQDGAVNYSRAGYRGQYRTADNRGSERNANDGAGAHIYKY</sequence>
<feature type="chain" id="PRO_5025043463" description="Lactococcin 972 family bacteriocin" evidence="2">
    <location>
        <begin position="31"/>
        <end position="108"/>
    </location>
</feature>
<dbReference type="EMBL" id="RQSP01000006">
    <property type="protein sequence ID" value="KAB5607952.1"/>
    <property type="molecule type" value="Genomic_DNA"/>
</dbReference>
<reference evidence="3 4" key="1">
    <citation type="journal article" date="2019" name="Int. J. Syst. Evol. Microbiol.">
        <title>Bifidobacterium jacchi sp. nov., isolated from the faeces of a baby common marmoset (Callithrix jacchus).</title>
        <authorList>
            <person name="Modesto M."/>
            <person name="Watanabe K."/>
            <person name="Arita M."/>
            <person name="Satti M."/>
            <person name="Oki K."/>
            <person name="Sciavilla P."/>
            <person name="Patavino C."/>
            <person name="Camma C."/>
            <person name="Michelini S."/>
            <person name="Sgorbati B."/>
            <person name="Mattarelli P."/>
        </authorList>
    </citation>
    <scope>NUCLEOTIDE SEQUENCE [LARGE SCALE GENOMIC DNA]</scope>
    <source>
        <strain evidence="3 4">MRM 9.3</strain>
    </source>
</reference>
<evidence type="ECO:0000256" key="2">
    <source>
        <dbReference type="SAM" id="SignalP"/>
    </source>
</evidence>
<feature type="region of interest" description="Disordered" evidence="1">
    <location>
        <begin position="87"/>
        <end position="108"/>
    </location>
</feature>